<comment type="caution">
    <text evidence="1">The sequence shown here is derived from an EMBL/GenBank/DDBJ whole genome shotgun (WGS) entry which is preliminary data.</text>
</comment>
<name>A0ABW7RDQ9_9ACTN</name>
<protein>
    <submittedName>
        <fullName evidence="1">Aminoglycoside phosphotransferase family protein</fullName>
    </submittedName>
</protein>
<evidence type="ECO:0000313" key="1">
    <source>
        <dbReference type="EMBL" id="MFH8586204.1"/>
    </source>
</evidence>
<dbReference type="RefSeq" id="WP_397673199.1">
    <property type="nucleotide sequence ID" value="NZ_JBIRGH010000009.1"/>
</dbReference>
<proteinExistence type="predicted"/>
<sequence length="338" mass="36700">MRHDASEISESVDRGRYPGTVTPWERAGWRAAALGWAERELTAHGLRATGPRTVRVRPWSVLVRMSVEDHADVWFKANPPASAFEAGLGEALARWVPGRVGRPLAVDAGRGWSLFPDGGPLFRDVLHRAPADPRAWEAPLRQYAELQRALLPYTGELAALGVPDARTAALPGIFDRLVGTNAALEPGDRTALRALRPRIADWCAELAGSGIADSLDHSDLHDGQVFAPEPGRFTFFDWGDAAVAHPFGSLLVPARAARERYGPEVLPRLRDAYLEPWTGGGRTPAGLRRAVRLAARLGAIGRACSWERLFPGAADTMGAVCEAESARWLRELLAAPLL</sequence>
<dbReference type="Proteomes" id="UP001610990">
    <property type="component" value="Unassembled WGS sequence"/>
</dbReference>
<gene>
    <name evidence="1" type="ORF">ACH4GP_17615</name>
</gene>
<reference evidence="1 2" key="1">
    <citation type="submission" date="2024-10" db="EMBL/GenBank/DDBJ databases">
        <title>The Natural Products Discovery Center: Release of the First 8490 Sequenced Strains for Exploring Actinobacteria Biosynthetic Diversity.</title>
        <authorList>
            <person name="Kalkreuter E."/>
            <person name="Kautsar S.A."/>
            <person name="Yang D."/>
            <person name="Bader C.D."/>
            <person name="Teijaro C.N."/>
            <person name="Fluegel L."/>
            <person name="Davis C.M."/>
            <person name="Simpson J.R."/>
            <person name="Lauterbach L."/>
            <person name="Steele A.D."/>
            <person name="Gui C."/>
            <person name="Meng S."/>
            <person name="Li G."/>
            <person name="Viehrig K."/>
            <person name="Ye F."/>
            <person name="Su P."/>
            <person name="Kiefer A.F."/>
            <person name="Nichols A."/>
            <person name="Cepeda A.J."/>
            <person name="Yan W."/>
            <person name="Fan B."/>
            <person name="Jiang Y."/>
            <person name="Adhikari A."/>
            <person name="Zheng C.-J."/>
            <person name="Schuster L."/>
            <person name="Cowan T.M."/>
            <person name="Smanski M.J."/>
            <person name="Chevrette M.G."/>
            <person name="De Carvalho L.P.S."/>
            <person name="Shen B."/>
        </authorList>
    </citation>
    <scope>NUCLEOTIDE SEQUENCE [LARGE SCALE GENOMIC DNA]</scope>
    <source>
        <strain evidence="1 2">NPDC018013</strain>
    </source>
</reference>
<keyword evidence="2" id="KW-1185">Reference proteome</keyword>
<dbReference type="SUPFAM" id="SSF56112">
    <property type="entry name" value="Protein kinase-like (PK-like)"/>
    <property type="match status" value="1"/>
</dbReference>
<accession>A0ABW7RDQ9</accession>
<dbReference type="InterPro" id="IPR011009">
    <property type="entry name" value="Kinase-like_dom_sf"/>
</dbReference>
<evidence type="ECO:0000313" key="2">
    <source>
        <dbReference type="Proteomes" id="UP001610990"/>
    </source>
</evidence>
<dbReference type="EMBL" id="JBIRGH010000009">
    <property type="protein sequence ID" value="MFH8586204.1"/>
    <property type="molecule type" value="Genomic_DNA"/>
</dbReference>
<organism evidence="1 2">
    <name type="scientific">Streptomyces celluloflavus</name>
    <dbReference type="NCBI Taxonomy" id="58344"/>
    <lineage>
        <taxon>Bacteria</taxon>
        <taxon>Bacillati</taxon>
        <taxon>Actinomycetota</taxon>
        <taxon>Actinomycetes</taxon>
        <taxon>Kitasatosporales</taxon>
        <taxon>Streptomycetaceae</taxon>
        <taxon>Streptomyces</taxon>
    </lineage>
</organism>